<dbReference type="Proteomes" id="UP001617511">
    <property type="component" value="Unassembled WGS sequence"/>
</dbReference>
<dbReference type="Pfam" id="PF07819">
    <property type="entry name" value="PGAP1"/>
    <property type="match status" value="1"/>
</dbReference>
<evidence type="ECO:0000313" key="3">
    <source>
        <dbReference type="Proteomes" id="UP001617511"/>
    </source>
</evidence>
<dbReference type="Gene3D" id="3.40.50.1820">
    <property type="entry name" value="alpha/beta hydrolase"/>
    <property type="match status" value="1"/>
</dbReference>
<dbReference type="InterPro" id="IPR012908">
    <property type="entry name" value="PGAP1-ab_dom-like"/>
</dbReference>
<dbReference type="PANTHER" id="PTHR11440">
    <property type="entry name" value="LECITHIN-CHOLESTEROL ACYLTRANSFERASE-RELATED"/>
    <property type="match status" value="1"/>
</dbReference>
<dbReference type="EMBL" id="JBIVGG010000001">
    <property type="protein sequence ID" value="MFJ4077489.1"/>
    <property type="molecule type" value="Genomic_DNA"/>
</dbReference>
<evidence type="ECO:0000259" key="1">
    <source>
        <dbReference type="Pfam" id="PF07819"/>
    </source>
</evidence>
<comment type="caution">
    <text evidence="2">The sequence shown here is derived from an EMBL/GenBank/DDBJ whole genome shotgun (WGS) entry which is preliminary data.</text>
</comment>
<evidence type="ECO:0000313" key="2">
    <source>
        <dbReference type="EMBL" id="MFJ4077489.1"/>
    </source>
</evidence>
<dbReference type="RefSeq" id="WP_402069089.1">
    <property type="nucleotide sequence ID" value="NZ_JBIVGG010000001.1"/>
</dbReference>
<gene>
    <name evidence="2" type="ORF">ACIP2Z_00850</name>
</gene>
<sequence length="469" mass="50207">MIDTIVIVPGIMGSRLIDAETRKCVWGVGRIGALKTAGNALDRWAAGRLADLKVTDEERDGSAKRLAPDGLIKEPVWGPTFRMNFGYRRLADELRGLVLHPDALLEFGYDWRLSVEHNGRLLAEAIDRHLTAWRRHPALAEWRRSRRDAAEPRVVIVAHSMGGLVARAAGSHAGALDSVRTVITIGTPFRGSVDAATMLNSGRSSVGLPVGPARELAVTLPGLHDLLPTYRCLFTGDDLVALDPEKVAALGGDSELAGESFARHARLASVRLPGLISLAGTHQPTDVCFRVDDGVLHAQRHGYERDGAGELARDAVTGQFIPLKLHGDGTVQWQSARLGDATGYVQKHGALQATRSVIRNVEAQIEGRTLDEGLGGRSGIGVELPEYAPVGTVTTARISGARAAGDFSCVVKDIDGAVLEYPFARRDGDEYVLDVTLDKPGIHVLEVSNGVEPVQDAVVAFGLDDHAAS</sequence>
<accession>A0ABW8F621</accession>
<name>A0ABW8F621_9ACTN</name>
<keyword evidence="3" id="KW-1185">Reference proteome</keyword>
<dbReference type="SUPFAM" id="SSF53474">
    <property type="entry name" value="alpha/beta-Hydrolases"/>
    <property type="match status" value="1"/>
</dbReference>
<proteinExistence type="predicted"/>
<dbReference type="InterPro" id="IPR029058">
    <property type="entry name" value="AB_hydrolase_fold"/>
</dbReference>
<organism evidence="2 3">
    <name type="scientific">Streptomyces iakyrus</name>
    <dbReference type="NCBI Taxonomy" id="68219"/>
    <lineage>
        <taxon>Bacteria</taxon>
        <taxon>Bacillati</taxon>
        <taxon>Actinomycetota</taxon>
        <taxon>Actinomycetes</taxon>
        <taxon>Kitasatosporales</taxon>
        <taxon>Streptomycetaceae</taxon>
        <taxon>Streptomyces</taxon>
    </lineage>
</organism>
<protein>
    <submittedName>
        <fullName evidence="2">Esterase/lipase family protein</fullName>
    </submittedName>
</protein>
<reference evidence="2 3" key="1">
    <citation type="submission" date="2024-10" db="EMBL/GenBank/DDBJ databases">
        <title>The Natural Products Discovery Center: Release of the First 8490 Sequenced Strains for Exploring Actinobacteria Biosynthetic Diversity.</title>
        <authorList>
            <person name="Kalkreuter E."/>
            <person name="Kautsar S.A."/>
            <person name="Yang D."/>
            <person name="Bader C.D."/>
            <person name="Teijaro C.N."/>
            <person name="Fluegel L."/>
            <person name="Davis C.M."/>
            <person name="Simpson J.R."/>
            <person name="Lauterbach L."/>
            <person name="Steele A.D."/>
            <person name="Gui C."/>
            <person name="Meng S."/>
            <person name="Li G."/>
            <person name="Viehrig K."/>
            <person name="Ye F."/>
            <person name="Su P."/>
            <person name="Kiefer A.F."/>
            <person name="Nichols A."/>
            <person name="Cepeda A.J."/>
            <person name="Yan W."/>
            <person name="Fan B."/>
            <person name="Jiang Y."/>
            <person name="Adhikari A."/>
            <person name="Zheng C.-J."/>
            <person name="Schuster L."/>
            <person name="Cowan T.M."/>
            <person name="Smanski M.J."/>
            <person name="Chevrette M.G."/>
            <person name="De Carvalho L.P.S."/>
            <person name="Shen B."/>
        </authorList>
    </citation>
    <scope>NUCLEOTIDE SEQUENCE [LARGE SCALE GENOMIC DNA]</scope>
    <source>
        <strain evidence="2 3">NPDC089932</strain>
    </source>
</reference>
<feature type="domain" description="GPI inositol-deacylase PGAP1-like alpha/beta" evidence="1">
    <location>
        <begin position="121"/>
        <end position="193"/>
    </location>
</feature>